<evidence type="ECO:0000256" key="2">
    <source>
        <dbReference type="PROSITE-ProRule" id="PRU00335"/>
    </source>
</evidence>
<evidence type="ECO:0000313" key="5">
    <source>
        <dbReference type="Proteomes" id="UP000095468"/>
    </source>
</evidence>
<dbReference type="PROSITE" id="PS50977">
    <property type="entry name" value="HTH_TETR_2"/>
    <property type="match status" value="1"/>
</dbReference>
<evidence type="ECO:0000259" key="3">
    <source>
        <dbReference type="PROSITE" id="PS50977"/>
    </source>
</evidence>
<evidence type="ECO:0000256" key="1">
    <source>
        <dbReference type="ARBA" id="ARBA00023125"/>
    </source>
</evidence>
<name>A0A173WW85_9ACTN</name>
<sequence length="232" mass="25936">MRRMARPRKDADAPDARTRIIEAFWELIENNSIFELSVGEVTRAARCNRGTFYYYFHDFDELVAIAIAQLLQDNELITDALWHFSSEGDLSAFDRRDVRCLLRRIVITMRAGAAEQVVQGIHTIIIDRVREIVHPDGEELKADSSFAVGFLVSGIMDFVMAVGFAREGGEEIDLEQLGDSACAYLRAVAMQTVETVAQVEGVDTSELLERVSKEADAYRASRATSPDVVKDA</sequence>
<dbReference type="GO" id="GO:0003677">
    <property type="term" value="F:DNA binding"/>
    <property type="evidence" value="ECO:0007669"/>
    <property type="project" value="UniProtKB-UniRule"/>
</dbReference>
<feature type="domain" description="HTH tetR-type" evidence="3">
    <location>
        <begin position="14"/>
        <end position="74"/>
    </location>
</feature>
<dbReference type="InterPro" id="IPR009057">
    <property type="entry name" value="Homeodomain-like_sf"/>
</dbReference>
<dbReference type="SUPFAM" id="SSF46689">
    <property type="entry name" value="Homeodomain-like"/>
    <property type="match status" value="1"/>
</dbReference>
<evidence type="ECO:0000313" key="4">
    <source>
        <dbReference type="EMBL" id="CUN43782.1"/>
    </source>
</evidence>
<dbReference type="InterPro" id="IPR001647">
    <property type="entry name" value="HTH_TetR"/>
</dbReference>
<keyword evidence="1 2" id="KW-0238">DNA-binding</keyword>
<gene>
    <name evidence="4" type="ORF">ERS852381_00218</name>
</gene>
<organism evidence="4 5">
    <name type="scientific">Collinsella aerofaciens</name>
    <dbReference type="NCBI Taxonomy" id="74426"/>
    <lineage>
        <taxon>Bacteria</taxon>
        <taxon>Bacillati</taxon>
        <taxon>Actinomycetota</taxon>
        <taxon>Coriobacteriia</taxon>
        <taxon>Coriobacteriales</taxon>
        <taxon>Coriobacteriaceae</taxon>
        <taxon>Collinsella</taxon>
    </lineage>
</organism>
<dbReference type="Proteomes" id="UP000095468">
    <property type="component" value="Unassembled WGS sequence"/>
</dbReference>
<protein>
    <recommendedName>
        <fullName evidence="3">HTH tetR-type domain-containing protein</fullName>
    </recommendedName>
</protein>
<dbReference type="AlphaFoldDB" id="A0A173WW85"/>
<proteinExistence type="predicted"/>
<accession>A0A173WW85</accession>
<reference evidence="4 5" key="1">
    <citation type="submission" date="2015-09" db="EMBL/GenBank/DDBJ databases">
        <authorList>
            <consortium name="Pathogen Informatics"/>
        </authorList>
    </citation>
    <scope>NUCLEOTIDE SEQUENCE [LARGE SCALE GENOMIC DNA]</scope>
    <source>
        <strain evidence="4 5">2789STDY5608823</strain>
    </source>
</reference>
<dbReference type="EMBL" id="CYYP01000001">
    <property type="protein sequence ID" value="CUN43782.1"/>
    <property type="molecule type" value="Genomic_DNA"/>
</dbReference>
<dbReference type="Gene3D" id="1.10.357.10">
    <property type="entry name" value="Tetracycline Repressor, domain 2"/>
    <property type="match status" value="1"/>
</dbReference>
<feature type="DNA-binding region" description="H-T-H motif" evidence="2">
    <location>
        <begin position="37"/>
        <end position="56"/>
    </location>
</feature>